<dbReference type="STRING" id="529505.SAMN05421761_10748"/>
<evidence type="ECO:0000313" key="2">
    <source>
        <dbReference type="Proteomes" id="UP000186026"/>
    </source>
</evidence>
<reference evidence="2" key="1">
    <citation type="submission" date="2017-01" db="EMBL/GenBank/DDBJ databases">
        <authorList>
            <person name="Varghese N."/>
            <person name="Submissions S."/>
        </authorList>
    </citation>
    <scope>NUCLEOTIDE SEQUENCE [LARGE SCALE GENOMIC DNA]</scope>
    <source>
        <strain evidence="2">DSM 46698</strain>
    </source>
</reference>
<name>A0A1N7MQQ0_9BACT</name>
<dbReference type="NCBIfam" id="NF047593">
    <property type="entry name" value="IS66_ISAeme5_TnpA"/>
    <property type="match status" value="1"/>
</dbReference>
<organism evidence="1 2">
    <name type="scientific">Belliella pelovolcani</name>
    <dbReference type="NCBI Taxonomy" id="529505"/>
    <lineage>
        <taxon>Bacteria</taxon>
        <taxon>Pseudomonadati</taxon>
        <taxon>Bacteroidota</taxon>
        <taxon>Cytophagia</taxon>
        <taxon>Cytophagales</taxon>
        <taxon>Cyclobacteriaceae</taxon>
        <taxon>Belliella</taxon>
    </lineage>
</organism>
<gene>
    <name evidence="1" type="ORF">SAMN05421761_10748</name>
</gene>
<sequence>MKKLLKEIIETINEGVYFVDDKGNKIEPVEAAKKGIMIKPIDSRLNAIEALKEVGIDINDKELIKDLFKVIGLLSNEKSIKLEKSSKRKTYKPSEIKEHIDKYESSGMSKAQYARENDLNYQTFNRWFN</sequence>
<proteinExistence type="predicted"/>
<protein>
    <submittedName>
        <fullName evidence="1">Uncharacterized protein</fullName>
    </submittedName>
</protein>
<dbReference type="AlphaFoldDB" id="A0A1N7MQQ0"/>
<dbReference type="EMBL" id="FTOP01000007">
    <property type="protein sequence ID" value="SIS88447.1"/>
    <property type="molecule type" value="Genomic_DNA"/>
</dbReference>
<evidence type="ECO:0000313" key="1">
    <source>
        <dbReference type="EMBL" id="SIS88447.1"/>
    </source>
</evidence>
<keyword evidence="2" id="KW-1185">Reference proteome</keyword>
<dbReference type="Proteomes" id="UP000186026">
    <property type="component" value="Unassembled WGS sequence"/>
</dbReference>
<dbReference type="RefSeq" id="WP_076500903.1">
    <property type="nucleotide sequence ID" value="NZ_FTOP01000007.1"/>
</dbReference>
<accession>A0A1N7MQQ0</accession>
<dbReference type="OrthoDB" id="671208at2"/>